<keyword evidence="3 9" id="KW-0645">Protease</keyword>
<dbReference type="PANTHER" id="PTHR33695:SF1">
    <property type="entry name" value="LIPOPROTEIN SIGNAL PEPTIDASE"/>
    <property type="match status" value="1"/>
</dbReference>
<comment type="pathway">
    <text evidence="9">Protein modification; lipoprotein biosynthesis (signal peptide cleavage).</text>
</comment>
<feature type="active site" evidence="9">
    <location>
        <position position="131"/>
    </location>
</feature>
<evidence type="ECO:0000256" key="9">
    <source>
        <dbReference type="HAMAP-Rule" id="MF_00161"/>
    </source>
</evidence>
<name>A0ABW2UXW8_9BACL</name>
<dbReference type="RefSeq" id="WP_379252257.1">
    <property type="nucleotide sequence ID" value="NZ_JBHTGQ010000002.1"/>
</dbReference>
<keyword evidence="5 9" id="KW-0064">Aspartyl protease</keyword>
<evidence type="ECO:0000256" key="2">
    <source>
        <dbReference type="ARBA" id="ARBA00022475"/>
    </source>
</evidence>
<evidence type="ECO:0000256" key="7">
    <source>
        <dbReference type="ARBA" id="ARBA00022989"/>
    </source>
</evidence>
<comment type="caution">
    <text evidence="9">Lacks conserved residue(s) required for the propagation of feature annotation.</text>
</comment>
<evidence type="ECO:0000256" key="11">
    <source>
        <dbReference type="RuleBase" id="RU004181"/>
    </source>
</evidence>
<keyword evidence="2 9" id="KW-1003">Cell membrane</keyword>
<dbReference type="GO" id="GO:0004190">
    <property type="term" value="F:aspartic-type endopeptidase activity"/>
    <property type="evidence" value="ECO:0007669"/>
    <property type="project" value="UniProtKB-EC"/>
</dbReference>
<evidence type="ECO:0000256" key="8">
    <source>
        <dbReference type="ARBA" id="ARBA00023136"/>
    </source>
</evidence>
<organism evidence="12 13">
    <name type="scientific">Paenibacillus thermoaerophilus</name>
    <dbReference type="NCBI Taxonomy" id="1215385"/>
    <lineage>
        <taxon>Bacteria</taxon>
        <taxon>Bacillati</taxon>
        <taxon>Bacillota</taxon>
        <taxon>Bacilli</taxon>
        <taxon>Bacillales</taxon>
        <taxon>Paenibacillaceae</taxon>
        <taxon>Paenibacillus</taxon>
    </lineage>
</organism>
<feature type="transmembrane region" description="Helical" evidence="9">
    <location>
        <begin position="86"/>
        <end position="103"/>
    </location>
</feature>
<evidence type="ECO:0000313" key="13">
    <source>
        <dbReference type="Proteomes" id="UP001596528"/>
    </source>
</evidence>
<comment type="caution">
    <text evidence="12">The sequence shown here is derived from an EMBL/GenBank/DDBJ whole genome shotgun (WGS) entry which is preliminary data.</text>
</comment>
<comment type="catalytic activity">
    <reaction evidence="9 10">
        <text>Release of signal peptides from bacterial membrane prolipoproteins. Hydrolyzes -Xaa-Yaa-Zaa-|-(S,diacylglyceryl)Cys-, in which Xaa is hydrophobic (preferably Leu), and Yaa (Ala or Ser) and Zaa (Gly or Ala) have small, neutral side chains.</text>
        <dbReference type="EC" id="3.4.23.36"/>
    </reaction>
</comment>
<dbReference type="Pfam" id="PF01252">
    <property type="entry name" value="Peptidase_A8"/>
    <property type="match status" value="1"/>
</dbReference>
<evidence type="ECO:0000256" key="3">
    <source>
        <dbReference type="ARBA" id="ARBA00022670"/>
    </source>
</evidence>
<dbReference type="PRINTS" id="PR00781">
    <property type="entry name" value="LIPOSIGPTASE"/>
</dbReference>
<evidence type="ECO:0000313" key="12">
    <source>
        <dbReference type="EMBL" id="MFC7748694.1"/>
    </source>
</evidence>
<keyword evidence="8 9" id="KW-0472">Membrane</keyword>
<comment type="subcellular location">
    <subcellularLocation>
        <location evidence="9">Cell membrane</location>
        <topology evidence="9">Multi-pass membrane protein</topology>
    </subcellularLocation>
</comment>
<evidence type="ECO:0000256" key="6">
    <source>
        <dbReference type="ARBA" id="ARBA00022801"/>
    </source>
</evidence>
<evidence type="ECO:0000256" key="4">
    <source>
        <dbReference type="ARBA" id="ARBA00022692"/>
    </source>
</evidence>
<keyword evidence="6 9" id="KW-0378">Hydrolase</keyword>
<evidence type="ECO:0000256" key="5">
    <source>
        <dbReference type="ARBA" id="ARBA00022750"/>
    </source>
</evidence>
<proteinExistence type="inferred from homology"/>
<keyword evidence="4 9" id="KW-0812">Transmembrane</keyword>
<dbReference type="NCBIfam" id="TIGR00077">
    <property type="entry name" value="lspA"/>
    <property type="match status" value="1"/>
</dbReference>
<keyword evidence="7 9" id="KW-1133">Transmembrane helix</keyword>
<gene>
    <name evidence="9 12" type="primary">lspA</name>
    <name evidence="12" type="ORF">ACFQWB_01870</name>
</gene>
<dbReference type="PROSITE" id="PS00855">
    <property type="entry name" value="SPASE_II"/>
    <property type="match status" value="1"/>
</dbReference>
<feature type="transmembrane region" description="Helical" evidence="9">
    <location>
        <begin position="123"/>
        <end position="143"/>
    </location>
</feature>
<dbReference type="EMBL" id="JBHTGQ010000002">
    <property type="protein sequence ID" value="MFC7748694.1"/>
    <property type="molecule type" value="Genomic_DNA"/>
</dbReference>
<comment type="function">
    <text evidence="9 10">This protein specifically catalyzes the removal of signal peptides from prolipoproteins.</text>
</comment>
<dbReference type="PANTHER" id="PTHR33695">
    <property type="entry name" value="LIPOPROTEIN SIGNAL PEPTIDASE"/>
    <property type="match status" value="1"/>
</dbReference>
<evidence type="ECO:0000256" key="1">
    <source>
        <dbReference type="ARBA" id="ARBA00006139"/>
    </source>
</evidence>
<feature type="transmembrane region" description="Helical" evidence="9">
    <location>
        <begin position="59"/>
        <end position="77"/>
    </location>
</feature>
<dbReference type="Proteomes" id="UP001596528">
    <property type="component" value="Unassembled WGS sequence"/>
</dbReference>
<feature type="active site" evidence="9">
    <location>
        <position position="113"/>
    </location>
</feature>
<keyword evidence="13" id="KW-1185">Reference proteome</keyword>
<accession>A0ABW2UXW8</accession>
<protein>
    <recommendedName>
        <fullName evidence="9">Lipoprotein signal peptidase</fullName>
        <ecNumber evidence="9">3.4.23.36</ecNumber>
    </recommendedName>
    <alternativeName>
        <fullName evidence="9">Prolipoprotein signal peptidase</fullName>
    </alternativeName>
    <alternativeName>
        <fullName evidence="9">Signal peptidase II</fullName>
        <shortName evidence="9">SPase II</shortName>
    </alternativeName>
</protein>
<dbReference type="HAMAP" id="MF_00161">
    <property type="entry name" value="LspA"/>
    <property type="match status" value="1"/>
</dbReference>
<dbReference type="EC" id="3.4.23.36" evidence="9"/>
<sequence>MLPYYVLAAIVIAIDQFTKYLVNQKIALGAEYPILWDFFLLTHYRNTGAAFGILKEMRWFFLVITAVVVLAIAWYLTKAVRERRKLIPTALGLLLGGALGNFYDRAVHGEVVDFLQFNFGSYTFPIFNLADTAICIGVGLILLDSILQWREEKRSAAAHDESAA</sequence>
<comment type="similarity">
    <text evidence="1 9 11">Belongs to the peptidase A8 family.</text>
</comment>
<reference evidence="13" key="1">
    <citation type="journal article" date="2019" name="Int. J. Syst. Evol. Microbiol.">
        <title>The Global Catalogue of Microorganisms (GCM) 10K type strain sequencing project: providing services to taxonomists for standard genome sequencing and annotation.</title>
        <authorList>
            <consortium name="The Broad Institute Genomics Platform"/>
            <consortium name="The Broad Institute Genome Sequencing Center for Infectious Disease"/>
            <person name="Wu L."/>
            <person name="Ma J."/>
        </authorList>
    </citation>
    <scope>NUCLEOTIDE SEQUENCE [LARGE SCALE GENOMIC DNA]</scope>
    <source>
        <strain evidence="13">JCM 18657</strain>
    </source>
</reference>
<dbReference type="InterPro" id="IPR001872">
    <property type="entry name" value="Peptidase_A8"/>
</dbReference>
<evidence type="ECO:0000256" key="10">
    <source>
        <dbReference type="RuleBase" id="RU000594"/>
    </source>
</evidence>